<dbReference type="SUPFAM" id="SSF55729">
    <property type="entry name" value="Acyl-CoA N-acyltransferases (Nat)"/>
    <property type="match status" value="1"/>
</dbReference>
<protein>
    <submittedName>
        <fullName evidence="2">GNAT superfamily acetyltransferase</fullName>
    </submittedName>
</protein>
<reference evidence="2 3" key="1">
    <citation type="submission" date="2022-03" db="EMBL/GenBank/DDBJ databases">
        <title>Genomic Encyclopedia of Type Strains, Phase III (KMG-III): the genomes of soil and plant-associated and newly described type strains.</title>
        <authorList>
            <person name="Whitman W."/>
        </authorList>
    </citation>
    <scope>NUCLEOTIDE SEQUENCE [LARGE SCALE GENOMIC DNA]</scope>
    <source>
        <strain evidence="2 3">BSker1</strain>
    </source>
</reference>
<evidence type="ECO:0000259" key="1">
    <source>
        <dbReference type="PROSITE" id="PS51186"/>
    </source>
</evidence>
<evidence type="ECO:0000313" key="3">
    <source>
        <dbReference type="Proteomes" id="UP001523550"/>
    </source>
</evidence>
<sequence length="163" mass="19235">MMIEVAEPRDFPAILRMNREWEHFLSPLDETRLSWLHEMAAYHRVIRHHDQAVAFLLAFAPNCAYDSSNYRWFDRRYDDFVYIDRVVVSDAVQGQGAGRLLYQDLMDWARAKGWHRVCCEFDLEPPNERSRHFHESFGFEQQAVQSDPNTGKKVGLQQCRLTG</sequence>
<dbReference type="PIRSF" id="PIRSF028520">
    <property type="entry name" value="UCP028520"/>
    <property type="match status" value="1"/>
</dbReference>
<dbReference type="InterPro" id="IPR000182">
    <property type="entry name" value="GNAT_dom"/>
</dbReference>
<dbReference type="InterPro" id="IPR016890">
    <property type="entry name" value="UCP028520"/>
</dbReference>
<evidence type="ECO:0000313" key="2">
    <source>
        <dbReference type="EMBL" id="MCP1727801.1"/>
    </source>
</evidence>
<organism evidence="2 3">
    <name type="scientific">Natronospira proteinivora</name>
    <dbReference type="NCBI Taxonomy" id="1807133"/>
    <lineage>
        <taxon>Bacteria</taxon>
        <taxon>Pseudomonadati</taxon>
        <taxon>Pseudomonadota</taxon>
        <taxon>Gammaproteobacteria</taxon>
        <taxon>Natronospirales</taxon>
        <taxon>Natronospiraceae</taxon>
        <taxon>Natronospira</taxon>
    </lineage>
</organism>
<proteinExistence type="predicted"/>
<dbReference type="Gene3D" id="3.40.630.30">
    <property type="match status" value="1"/>
</dbReference>
<dbReference type="InterPro" id="IPR016181">
    <property type="entry name" value="Acyl_CoA_acyltransferase"/>
</dbReference>
<dbReference type="CDD" id="cd04301">
    <property type="entry name" value="NAT_SF"/>
    <property type="match status" value="1"/>
</dbReference>
<feature type="domain" description="N-acetyltransferase" evidence="1">
    <location>
        <begin position="1"/>
        <end position="157"/>
    </location>
</feature>
<dbReference type="Pfam" id="PF00583">
    <property type="entry name" value="Acetyltransf_1"/>
    <property type="match status" value="1"/>
</dbReference>
<dbReference type="RefSeq" id="WP_253448613.1">
    <property type="nucleotide sequence ID" value="NZ_JALJYF010000002.1"/>
</dbReference>
<dbReference type="PROSITE" id="PS51186">
    <property type="entry name" value="GNAT"/>
    <property type="match status" value="1"/>
</dbReference>
<dbReference type="EMBL" id="JALJYF010000002">
    <property type="protein sequence ID" value="MCP1727801.1"/>
    <property type="molecule type" value="Genomic_DNA"/>
</dbReference>
<dbReference type="PANTHER" id="PTHR43072">
    <property type="entry name" value="N-ACETYLTRANSFERASE"/>
    <property type="match status" value="1"/>
</dbReference>
<comment type="caution">
    <text evidence="2">The sequence shown here is derived from an EMBL/GenBank/DDBJ whole genome shotgun (WGS) entry which is preliminary data.</text>
</comment>
<name>A0ABT1G984_9GAMM</name>
<keyword evidence="3" id="KW-1185">Reference proteome</keyword>
<accession>A0ABT1G984</accession>
<gene>
    <name evidence="2" type="ORF">J2T60_001801</name>
</gene>
<dbReference type="Proteomes" id="UP001523550">
    <property type="component" value="Unassembled WGS sequence"/>
</dbReference>